<keyword evidence="8 13" id="KW-0067">ATP-binding</keyword>
<evidence type="ECO:0000256" key="5">
    <source>
        <dbReference type="ARBA" id="ARBA00022741"/>
    </source>
</evidence>
<dbReference type="GO" id="GO:0005634">
    <property type="term" value="C:nucleus"/>
    <property type="evidence" value="ECO:0007669"/>
    <property type="project" value="UniProtKB-SubCell"/>
</dbReference>
<keyword evidence="3 13" id="KW-0723">Serine/threonine-protein kinase</keyword>
<evidence type="ECO:0000256" key="1">
    <source>
        <dbReference type="ARBA" id="ARBA00004123"/>
    </source>
</evidence>
<evidence type="ECO:0000256" key="9">
    <source>
        <dbReference type="ARBA" id="ARBA00023242"/>
    </source>
</evidence>
<keyword evidence="15" id="KW-0472">Membrane</keyword>
<comment type="caution">
    <text evidence="19">The sequence shown here is derived from an EMBL/GenBank/DDBJ whole genome shotgun (WGS) entry which is preliminary data.</text>
</comment>
<keyword evidence="15" id="KW-1133">Transmembrane helix</keyword>
<evidence type="ECO:0000256" key="14">
    <source>
        <dbReference type="SAM" id="MobiDB-lite"/>
    </source>
</evidence>
<comment type="subcellular location">
    <subcellularLocation>
        <location evidence="1 13">Nucleus</location>
    </subcellularLocation>
</comment>
<evidence type="ECO:0000256" key="15">
    <source>
        <dbReference type="SAM" id="Phobius"/>
    </source>
</evidence>
<dbReference type="InterPro" id="IPR003151">
    <property type="entry name" value="PIK-rel_kinase_FAT"/>
</dbReference>
<evidence type="ECO:0000256" key="10">
    <source>
        <dbReference type="ARBA" id="ARBA00023306"/>
    </source>
</evidence>
<evidence type="ECO:0000313" key="19">
    <source>
        <dbReference type="EMBL" id="KAJ4765373.1"/>
    </source>
</evidence>
<dbReference type="Pfam" id="PF00454">
    <property type="entry name" value="PI3_PI4_kinase"/>
    <property type="match status" value="1"/>
</dbReference>
<feature type="compositionally biased region" description="Acidic residues" evidence="14">
    <location>
        <begin position="2930"/>
        <end position="2943"/>
    </location>
</feature>
<dbReference type="Pfam" id="PF25360">
    <property type="entry name" value="TPR_ATM"/>
    <property type="match status" value="1"/>
</dbReference>
<proteinExistence type="inferred from homology"/>
<feature type="domain" description="FAT" evidence="17">
    <location>
        <begin position="1871"/>
        <end position="2538"/>
    </location>
</feature>
<dbReference type="GO" id="GO:0005524">
    <property type="term" value="F:ATP binding"/>
    <property type="evidence" value="ECO:0007669"/>
    <property type="project" value="UniProtKB-KW"/>
</dbReference>
<dbReference type="GO" id="GO:0006281">
    <property type="term" value="P:DNA repair"/>
    <property type="evidence" value="ECO:0007669"/>
    <property type="project" value="InterPro"/>
</dbReference>
<protein>
    <recommendedName>
        <fullName evidence="13">non-specific serine/threonine protein kinase</fullName>
        <ecNumber evidence="13">2.7.11.1</ecNumber>
    </recommendedName>
</protein>
<dbReference type="InterPro" id="IPR044107">
    <property type="entry name" value="PIKKc_ATM"/>
</dbReference>
<dbReference type="InterPro" id="IPR018936">
    <property type="entry name" value="PI3/4_kinase_CS"/>
</dbReference>
<dbReference type="SMART" id="SM00146">
    <property type="entry name" value="PI3Kc"/>
    <property type="match status" value="1"/>
</dbReference>
<feature type="transmembrane region" description="Helical" evidence="15">
    <location>
        <begin position="161"/>
        <end position="184"/>
    </location>
</feature>
<gene>
    <name evidence="19" type="ORF">LUZ62_075748</name>
</gene>
<dbReference type="InterPro" id="IPR011009">
    <property type="entry name" value="Kinase-like_dom_sf"/>
</dbReference>
<dbReference type="Pfam" id="PF11640">
    <property type="entry name" value="TAN"/>
    <property type="match status" value="1"/>
</dbReference>
<accession>A0AAV8D8S9</accession>
<keyword evidence="10" id="KW-0131">Cell cycle</keyword>
<evidence type="ECO:0000256" key="3">
    <source>
        <dbReference type="ARBA" id="ARBA00022527"/>
    </source>
</evidence>
<feature type="region of interest" description="Disordered" evidence="14">
    <location>
        <begin position="2929"/>
        <end position="2950"/>
    </location>
</feature>
<comment type="similarity">
    <text evidence="2 13">Belongs to the PI3/PI4-kinase family. ATM subfamily.</text>
</comment>
<dbReference type="Proteomes" id="UP001140206">
    <property type="component" value="Chromosome 4"/>
</dbReference>
<evidence type="ECO:0000313" key="20">
    <source>
        <dbReference type="Proteomes" id="UP001140206"/>
    </source>
</evidence>
<dbReference type="Pfam" id="PF02260">
    <property type="entry name" value="FATC"/>
    <property type="match status" value="1"/>
</dbReference>
<dbReference type="PANTHER" id="PTHR37079:SF4">
    <property type="entry name" value="SERINE_THREONINE-PROTEIN KINASE ATM"/>
    <property type="match status" value="1"/>
</dbReference>
<evidence type="ECO:0000256" key="4">
    <source>
        <dbReference type="ARBA" id="ARBA00022679"/>
    </source>
</evidence>
<evidence type="ECO:0000256" key="12">
    <source>
        <dbReference type="ARBA" id="ARBA00048679"/>
    </source>
</evidence>
<dbReference type="PROSITE" id="PS51189">
    <property type="entry name" value="FAT"/>
    <property type="match status" value="1"/>
</dbReference>
<dbReference type="SUPFAM" id="SSF56112">
    <property type="entry name" value="Protein kinase-like (PK-like)"/>
    <property type="match status" value="1"/>
</dbReference>
<evidence type="ECO:0000259" key="16">
    <source>
        <dbReference type="PROSITE" id="PS50290"/>
    </source>
</evidence>
<keyword evidence="20" id="KW-1185">Reference proteome</keyword>
<dbReference type="PROSITE" id="PS00915">
    <property type="entry name" value="PI3_4_KINASE_1"/>
    <property type="match status" value="1"/>
</dbReference>
<sequence length="3001" mass="338702">MDSARDVREVVAMLSSDKPKIRDEGVKQLVTNLLGGGGERSFAFCRLLSRNTTADTPGADTWHSLINLLTNCVSLEIATATKSKSKSRLPKPIYAKALRMAVQCAHDPKRPLLLFPILNSLFHHILHVATQAPSFHSDYTCILRTLLLSVPQYRYQMTNKLYNALLLLFLNKVLAAFNSISLSLSKEDLFRSLLTLHLLLDNPPADFTPNTRNQIISAFSHIFLQLSEQGKISRKLMDCVNTYLIKDGPNLGLRSMDIHSSLKQFMLRCWLTTHDRAIKNSFITYAKIILTLNRGTSGGDGLVQQFLDVIIKELDQSVSTASATSHSIEMVRDEKTGSIPSIQEALMDLAAIVFYQACRYVAKASNKEKRLKMEHPATLIHDGILKGSFLWSGAVCHLIHYYGSRIEKSLLIYWFEASYGSLKRMLSNANSLQFQDTLLWLLRALQEFSYVFWHSKHFSLIQRETLQIRSHWQDVWSLLMQSLPIIFSTTNSAVDLALDLLANMIIRDQVGSAFVPQDVWDLRTFKHMPSLSALRFIACVFSRIGFQGDFSGSLFVRKKLLEATFELANLKEPALLNDVNVALIADVIFSLCTGSATSLSCFTSPSLLEQSQGVGSEFEFSVEALAELRSEISLKVEVEKNIQTNIRTHLPRLFKEPLVVELVKYLEVSLASNPEFNKTNSSALVYSCSLLCNITYCALVTRLTEEISHIMTMISDYISKVLNHLASEIKDKAIEIQSRGFVNASTFDSCGPNLTSLKSLVSCPLFNLLKENGSTDLEHLDGINQSLDELLVAFANIFEAISTNTLASVGDFQNVPPTSLNSDEADPFSETSTVILDMELDASSGSVDRDASRTGNLVVAFSPLTFQLELVLNFTAFFSILSTRAWEIMYNFIGKVHDEKVHQSILLSLCKHVHNPTENLSVLVKLINKKMEESANKKFLFLDCINAMDVLLERLLSLRSERENNKDIQSLPEAVSTEHLWNLSEILKKIVEAKIPDWVHRGKLIGCIYSFISLDPDSGQVMIEWLLAMLHDLDYRVRLMMARKIGFLFQTWDGHKELFHDISSNFGVEMVRFSNEKIIKAKEVMIAGSQPEMYVETALITLGHLALFSEDIEVECVFMMCAAASVEPSQRDLTYSLVDNVSKQLNYPSRRKYLEQLIGPVLFRWVACEVSLVSLVEVQKLFGFDGSNLKEFIDFSSPFLLPSLVLRGDATNLNWISKVSCLSLSGLIKEYFVPIFAVLMAVNCSTKTEKESAGRALCETLLQLGGISEAERDDLIKRHLVSIVGFLFLLSSSSPNPEMPSFAKEVITLSVKTVVDGFMEMDDHIVSVHVVDKINIFRPDRVFQFLVELHYQVTAANHPRHVHNKLSAIEALMDVLGHRVIVPSTSYYIISIIGNFVQIRPLQDQCCIILSKLTEAFNVDPTKDTISVLGKQLQFLVSRLVASYISTGNCEEGSISHSSSVVSLLHQLTIDASPSLYDYIRELDPFPTLKCLEEIRVFHSNLSSIYSPRDQFFKFVKRAPCLPPKLFLLSLGMHHNNLVSGLLIDRGSTNGLDSECWYTDPDFVSAVWTLVDLCSTTNEYSSDTCSLAADFLSRIGISDPHHVVFGSPKDNCHKSAGSFSDEANFYSNSGVSEELLMQIVRLLKKCLSDNAVKIVDIASQTLKGILSTERGQNVLQCVDSHENSLLAVHSKGVNITLVENLLLESDRGSTALVNESSLWKTEGKTYETWVCCLVHSLITHCDDIILRLCQNIVLLNAEISELLLASVLVSLAKEADSNSSLCHLISTKVKENIFAESNDSLKSIQLFLDALNKVRMFYIAEKVRSVPSTPKASASLRPQRSSERSKDRAPKLIQFTSSWDKVYWLPIDYLDVAKAAVRCGSHFTAVLYVELWCEEHFNTLTLGPPDFSHQELLPPHVDVLVAAYRQINEPDSIYGIVQTNKMTSQIVRFEHEGNWSKSLDYYDLLVRSAPAGNIAISPERMCKVGNSYTYLSGMNKPNLDLYKGLLRSLQKTGCTHMLDMYCQGLNSQKEFFHSDPEFVDIQFEASWRAGNWDFSFLVPDANTLDLPCKSKCSLFNENLHSCLRALQEGDNCEFLMKLRAAKKDLIWSLANASKENTRYIHSTVCRLQMLDHISMAWDVRWKTSVDKRLKSTLKIIKNSCEAIIPGRAQMGPLNEEWRFVLQQTNLDLDLLEPFIAFRRVLLQILGCKECIIENLLQSASALRKGAKFSLAAAALYELKELCCQTVQGPSPQNYFLARLEEAKLLRAEGQHGMAVSLGRYIIQNYPRGEEISNVYRLVGKWLAETRSSDSRTIIEQYLKQSVELTESRTSMGKCTTRQCQAYFHLAHYTDGLYKSYEERLASNEWQAALRLRKHKTKELDALIKRLRSSSRVSAIFMGEKTDYSVKIQELQKQLSMDKEEEKKLQDDRDNFLRLALDGYQRSLVVGGKYDLRVVFRLVSLWFNLSSCKHVLESMQKALKEVQSYKFVPLVYQIASRLGSSKDAQGPNNFQSVLVSLVRKMAIDHPYHTIFQLLALANGDRVKDRQRSRSSFVVDIEKKQASENLLNELSSYHGPLICQMKIMVEAYIKLAELETRKEDTNKKIPLPREIRSLRQLELVPVVTATIPVDPSCQYGEGSFPHFKGFKDSIMVMTGINAPKQVECLGSDGEKYRQLAKSGNDDLRQDAVMEQFFGLVNMFLQNHKDTWKRRLRIRTYKVVPFTPSAGLVEWVDGTVPLGEYLLGSTRSGGAHARYGVGDWSFLQCREFMSTEKDKKKAFLRVCDNFRPVMHHFFLERFFQPADWFGSRLSYTRSVATSSMVGYVVGLGDRHSMNILIDQKTAEVVHIDLGVAFEQGLMLKTPERVPFRLTRDVIDGMGVTGVEGVFRRCCEETLSVMRANKEALLTIIEVFIHDPLYKWALSPLKALQRQKETEEEMDSSLEDSQDAYEGNKDGARASLRVKQKLDGYEEGEMRSIQGQVQQLIQDAVDINRLCQMFPGWGAWL</sequence>
<dbReference type="CDD" id="cd05171">
    <property type="entry name" value="PIKKc_ATM"/>
    <property type="match status" value="1"/>
</dbReference>
<dbReference type="InterPro" id="IPR036940">
    <property type="entry name" value="PI3/4_kinase_cat_sf"/>
</dbReference>
<keyword evidence="6 13" id="KW-0227">DNA damage</keyword>
<dbReference type="FunFam" id="3.30.1010.10:FF:000023">
    <property type="entry name" value="Serine/threonine-protein kinase ATM"/>
    <property type="match status" value="1"/>
</dbReference>
<dbReference type="PANTHER" id="PTHR37079">
    <property type="entry name" value="SERINE/THREONINE-PROTEIN KINASE ATM"/>
    <property type="match status" value="1"/>
</dbReference>
<dbReference type="InterPro" id="IPR038980">
    <property type="entry name" value="ATM_plant"/>
</dbReference>
<keyword evidence="7 13" id="KW-0418">Kinase</keyword>
<dbReference type="EC" id="2.7.11.1" evidence="13"/>
<dbReference type="FunFam" id="1.10.1070.11:FF:000015">
    <property type="entry name" value="Serine/threonine-protein kinase ATM"/>
    <property type="match status" value="1"/>
</dbReference>
<dbReference type="PROSITE" id="PS51190">
    <property type="entry name" value="FATC"/>
    <property type="match status" value="1"/>
</dbReference>
<evidence type="ECO:0000256" key="2">
    <source>
        <dbReference type="ARBA" id="ARBA00010769"/>
    </source>
</evidence>
<dbReference type="InterPro" id="IPR003152">
    <property type="entry name" value="FATC_dom"/>
</dbReference>
<keyword evidence="9 13" id="KW-0539">Nucleus</keyword>
<dbReference type="GO" id="GO:0004674">
    <property type="term" value="F:protein serine/threonine kinase activity"/>
    <property type="evidence" value="ECO:0007669"/>
    <property type="project" value="UniProtKB-KW"/>
</dbReference>
<dbReference type="PROSITE" id="PS00916">
    <property type="entry name" value="PI3_4_KINASE_2"/>
    <property type="match status" value="1"/>
</dbReference>
<keyword evidence="4 13" id="KW-0808">Transferase</keyword>
<evidence type="ECO:0000259" key="17">
    <source>
        <dbReference type="PROSITE" id="PS51189"/>
    </source>
</evidence>
<evidence type="ECO:0000256" key="13">
    <source>
        <dbReference type="RuleBase" id="RU365027"/>
    </source>
</evidence>
<feature type="domain" description="PI3K/PI4K catalytic" evidence="16">
    <location>
        <begin position="2644"/>
        <end position="2957"/>
    </location>
</feature>
<evidence type="ECO:0000256" key="6">
    <source>
        <dbReference type="ARBA" id="ARBA00022763"/>
    </source>
</evidence>
<dbReference type="Gene3D" id="1.10.1070.11">
    <property type="entry name" value="Phosphatidylinositol 3-/4-kinase, catalytic domain"/>
    <property type="match status" value="1"/>
</dbReference>
<dbReference type="EMBL" id="JAMFTS010000004">
    <property type="protein sequence ID" value="KAJ4765373.1"/>
    <property type="molecule type" value="Genomic_DNA"/>
</dbReference>
<comment type="catalytic activity">
    <reaction evidence="12">
        <text>L-seryl-[protein] + ATP = O-phospho-L-seryl-[protein] + ADP + H(+)</text>
        <dbReference type="Rhea" id="RHEA:17989"/>
        <dbReference type="Rhea" id="RHEA-COMP:9863"/>
        <dbReference type="Rhea" id="RHEA-COMP:11604"/>
        <dbReference type="ChEBI" id="CHEBI:15378"/>
        <dbReference type="ChEBI" id="CHEBI:29999"/>
        <dbReference type="ChEBI" id="CHEBI:30616"/>
        <dbReference type="ChEBI" id="CHEBI:83421"/>
        <dbReference type="ChEBI" id="CHEBI:456216"/>
        <dbReference type="EC" id="2.7.11.1"/>
    </reaction>
</comment>
<evidence type="ECO:0000256" key="11">
    <source>
        <dbReference type="ARBA" id="ARBA00047899"/>
    </source>
</evidence>
<dbReference type="PROSITE" id="PS50290">
    <property type="entry name" value="PI3_4_KINASE_3"/>
    <property type="match status" value="1"/>
</dbReference>
<dbReference type="InterPro" id="IPR021668">
    <property type="entry name" value="TAN"/>
</dbReference>
<dbReference type="InterPro" id="IPR000403">
    <property type="entry name" value="PI3/4_kinase_cat_dom"/>
</dbReference>
<organism evidence="19 20">
    <name type="scientific">Rhynchospora pubera</name>
    <dbReference type="NCBI Taxonomy" id="906938"/>
    <lineage>
        <taxon>Eukaryota</taxon>
        <taxon>Viridiplantae</taxon>
        <taxon>Streptophyta</taxon>
        <taxon>Embryophyta</taxon>
        <taxon>Tracheophyta</taxon>
        <taxon>Spermatophyta</taxon>
        <taxon>Magnoliopsida</taxon>
        <taxon>Liliopsida</taxon>
        <taxon>Poales</taxon>
        <taxon>Cyperaceae</taxon>
        <taxon>Cyperoideae</taxon>
        <taxon>Rhynchosporeae</taxon>
        <taxon>Rhynchospora</taxon>
    </lineage>
</organism>
<dbReference type="InterPro" id="IPR057445">
    <property type="entry name" value="ATM_TPR"/>
</dbReference>
<evidence type="ECO:0000256" key="7">
    <source>
        <dbReference type="ARBA" id="ARBA00022777"/>
    </source>
</evidence>
<dbReference type="InterPro" id="IPR014009">
    <property type="entry name" value="PIK_FAT"/>
</dbReference>
<dbReference type="SMART" id="SM01343">
    <property type="entry name" value="FATC"/>
    <property type="match status" value="1"/>
</dbReference>
<feature type="domain" description="FATC" evidence="18">
    <location>
        <begin position="2969"/>
        <end position="3001"/>
    </location>
</feature>
<dbReference type="Gene3D" id="3.30.1010.10">
    <property type="entry name" value="Phosphatidylinositol 3-kinase Catalytic Subunit, Chain A, domain 4"/>
    <property type="match status" value="1"/>
</dbReference>
<keyword evidence="15" id="KW-0812">Transmembrane</keyword>
<dbReference type="Pfam" id="PF02259">
    <property type="entry name" value="FAT"/>
    <property type="match status" value="1"/>
</dbReference>
<evidence type="ECO:0000259" key="18">
    <source>
        <dbReference type="PROSITE" id="PS51190"/>
    </source>
</evidence>
<comment type="catalytic activity">
    <reaction evidence="11 13">
        <text>L-threonyl-[protein] + ATP = O-phospho-L-threonyl-[protein] + ADP + H(+)</text>
        <dbReference type="Rhea" id="RHEA:46608"/>
        <dbReference type="Rhea" id="RHEA-COMP:11060"/>
        <dbReference type="Rhea" id="RHEA-COMP:11605"/>
        <dbReference type="ChEBI" id="CHEBI:15378"/>
        <dbReference type="ChEBI" id="CHEBI:30013"/>
        <dbReference type="ChEBI" id="CHEBI:30616"/>
        <dbReference type="ChEBI" id="CHEBI:61977"/>
        <dbReference type="ChEBI" id="CHEBI:456216"/>
        <dbReference type="EC" id="2.7.11.1"/>
    </reaction>
</comment>
<keyword evidence="5 13" id="KW-0547">Nucleotide-binding</keyword>
<name>A0AAV8D8S9_9POAL</name>
<reference evidence="19" key="1">
    <citation type="submission" date="2022-08" db="EMBL/GenBank/DDBJ databases">
        <authorList>
            <person name="Marques A."/>
        </authorList>
    </citation>
    <scope>NUCLEOTIDE SEQUENCE</scope>
    <source>
        <strain evidence="19">RhyPub2mFocal</strain>
        <tissue evidence="19">Leaves</tissue>
    </source>
</reference>
<evidence type="ECO:0000256" key="8">
    <source>
        <dbReference type="ARBA" id="ARBA00022840"/>
    </source>
</evidence>